<reference evidence="1 2" key="1">
    <citation type="submission" date="2024-09" db="EMBL/GenBank/DDBJ databases">
        <title>Rethinking Asexuality: The Enigmatic Case of Functional Sexual Genes in Lepraria (Stereocaulaceae).</title>
        <authorList>
            <person name="Doellman M."/>
            <person name="Sun Y."/>
            <person name="Barcenas-Pena A."/>
            <person name="Lumbsch H.T."/>
            <person name="Grewe F."/>
        </authorList>
    </citation>
    <scope>NUCLEOTIDE SEQUENCE [LARGE SCALE GENOMIC DNA]</scope>
    <source>
        <strain evidence="1 2">Grewe 0041</strain>
    </source>
</reference>
<comment type="caution">
    <text evidence="1">The sequence shown here is derived from an EMBL/GenBank/DDBJ whole genome shotgun (WGS) entry which is preliminary data.</text>
</comment>
<evidence type="ECO:0000313" key="2">
    <source>
        <dbReference type="Proteomes" id="UP001590951"/>
    </source>
</evidence>
<evidence type="ECO:0000313" key="1">
    <source>
        <dbReference type="EMBL" id="KAL2059508.1"/>
    </source>
</evidence>
<keyword evidence="2" id="KW-1185">Reference proteome</keyword>
<name>A0ABR4BP50_9LECA</name>
<gene>
    <name evidence="1" type="ORF">ABVK25_000801</name>
</gene>
<dbReference type="Proteomes" id="UP001590951">
    <property type="component" value="Unassembled WGS sequence"/>
</dbReference>
<organism evidence="1 2">
    <name type="scientific">Lepraria finkii</name>
    <dbReference type="NCBI Taxonomy" id="1340010"/>
    <lineage>
        <taxon>Eukaryota</taxon>
        <taxon>Fungi</taxon>
        <taxon>Dikarya</taxon>
        <taxon>Ascomycota</taxon>
        <taxon>Pezizomycotina</taxon>
        <taxon>Lecanoromycetes</taxon>
        <taxon>OSLEUM clade</taxon>
        <taxon>Lecanoromycetidae</taxon>
        <taxon>Lecanorales</taxon>
        <taxon>Lecanorineae</taxon>
        <taxon>Stereocaulaceae</taxon>
        <taxon>Lepraria</taxon>
    </lineage>
</organism>
<accession>A0ABR4BP50</accession>
<protein>
    <submittedName>
        <fullName evidence="1">Uncharacterized protein</fullName>
    </submittedName>
</protein>
<dbReference type="EMBL" id="JBHFEH010000001">
    <property type="protein sequence ID" value="KAL2059508.1"/>
    <property type="molecule type" value="Genomic_DNA"/>
</dbReference>
<sequence length="320" mass="35150">MGRRMERKIVDLSPRDLQYMYMKLPSFVRCNFIFGSRDCSMLLVSVAGLLYLLSPSTSAISVQNLRGGRLQLPATNLNWVETFPTGLSPSNESFVSLNATVKGDFDVRCFGTQYGFNPNVADCQNAINYVQRGQTKVTFAERETSPGPNIFHLPLKLMGDQALCYFQPILKVGEVTGSASFDDIRAAAAVLISQCALGARQGGIASRIGGDNKLALVLGTYQPNVRCSGTLQSWLSCREILFGMPATSENVVFGPSKDRHAQVTLPNILSSEDDKCHMKIQTDTGYSDSSTWYTMWEAVTAVYSVCGRHNKEGYFSPLGE</sequence>
<proteinExistence type="predicted"/>